<dbReference type="PANTHER" id="PTHR35391:SF7">
    <property type="entry name" value="C2H2-TYPE DOMAIN-CONTAINING PROTEIN"/>
    <property type="match status" value="1"/>
</dbReference>
<evidence type="ECO:0000256" key="1">
    <source>
        <dbReference type="SAM" id="MobiDB-lite"/>
    </source>
</evidence>
<evidence type="ECO:0000313" key="3">
    <source>
        <dbReference type="EMBL" id="KAF2441451.1"/>
    </source>
</evidence>
<dbReference type="InterPro" id="IPR058925">
    <property type="entry name" value="zf-C2H2_AcuF"/>
</dbReference>
<dbReference type="EMBL" id="MU001505">
    <property type="protein sequence ID" value="KAF2441451.1"/>
    <property type="molecule type" value="Genomic_DNA"/>
</dbReference>
<evidence type="ECO:0000259" key="2">
    <source>
        <dbReference type="Pfam" id="PF26082"/>
    </source>
</evidence>
<keyword evidence="4" id="KW-1185">Reference proteome</keyword>
<feature type="compositionally biased region" description="Polar residues" evidence="1">
    <location>
        <begin position="244"/>
        <end position="256"/>
    </location>
</feature>
<sequence>MAHSVAERCRTCISTLRLIVSMLTTTESLGRISCAQATEQLERLSLWTGNIGALHPPTSSLSVEARLREADDVRHHVSELLDDLSDASAALYEIVSGQRDGETEAQTDDVSVDEGDVEVSEEIELLQEIDACITRLFRVSSLIRQATPSSPFDKALSRNRYRFNDQFDIAHVGEKFPKLAREDNHWLQTRLGRAITQRRHYLSYTQDHRDKLEGDPARERYSEAGVTQSIEWKQKLPTRLLAETTSQPSTYHTKASTLGPGQITRSMLSTEADSDPEDDARSYTTIARSLDGALESAVTVKIPKLEDLQIGSNKDIECPFCFRVKRFKNNKVWRRHVFEDLRSYVCTFSECDAPLFGNINDWFSHEMKHHRVDFKCSVCQDRSFSNGTNSSGRDKYITHIQRRHPQFLEADGLELLLQSSQRPVEHILARACPLCFGWENRVIERAQADGSLSKPHIEEDEVSVLPHVFKRHVAAHLEELALFAIPVGSALGDNVDSNAAIE</sequence>
<feature type="non-terminal residue" evidence="3">
    <location>
        <position position="502"/>
    </location>
</feature>
<protein>
    <recommendedName>
        <fullName evidence="2">Oxidoreductase acuF-like C2H2 type zinc-finger domain-containing protein</fullName>
    </recommendedName>
</protein>
<gene>
    <name evidence="3" type="ORF">P171DRAFT_392751</name>
</gene>
<proteinExistence type="predicted"/>
<dbReference type="AlphaFoldDB" id="A0A9P4PCA5"/>
<dbReference type="Pfam" id="PF26082">
    <property type="entry name" value="zf-C2H2_AcuF"/>
    <property type="match status" value="1"/>
</dbReference>
<feature type="compositionally biased region" description="Basic and acidic residues" evidence="1">
    <location>
        <begin position="206"/>
        <end position="222"/>
    </location>
</feature>
<feature type="region of interest" description="Disordered" evidence="1">
    <location>
        <begin position="206"/>
        <end position="225"/>
    </location>
</feature>
<feature type="domain" description="Oxidoreductase acuF-like C2H2 type zinc-finger" evidence="2">
    <location>
        <begin position="315"/>
        <end position="341"/>
    </location>
</feature>
<dbReference type="OrthoDB" id="6133115at2759"/>
<reference evidence="3" key="1">
    <citation type="journal article" date="2020" name="Stud. Mycol.">
        <title>101 Dothideomycetes genomes: a test case for predicting lifestyles and emergence of pathogens.</title>
        <authorList>
            <person name="Haridas S."/>
            <person name="Albert R."/>
            <person name="Binder M."/>
            <person name="Bloem J."/>
            <person name="Labutti K."/>
            <person name="Salamov A."/>
            <person name="Andreopoulos B."/>
            <person name="Baker S."/>
            <person name="Barry K."/>
            <person name="Bills G."/>
            <person name="Bluhm B."/>
            <person name="Cannon C."/>
            <person name="Castanera R."/>
            <person name="Culley D."/>
            <person name="Daum C."/>
            <person name="Ezra D."/>
            <person name="Gonzalez J."/>
            <person name="Henrissat B."/>
            <person name="Kuo A."/>
            <person name="Liang C."/>
            <person name="Lipzen A."/>
            <person name="Lutzoni F."/>
            <person name="Magnuson J."/>
            <person name="Mondo S."/>
            <person name="Nolan M."/>
            <person name="Ohm R."/>
            <person name="Pangilinan J."/>
            <person name="Park H.-J."/>
            <person name="Ramirez L."/>
            <person name="Alfaro M."/>
            <person name="Sun H."/>
            <person name="Tritt A."/>
            <person name="Yoshinaga Y."/>
            <person name="Zwiers L.-H."/>
            <person name="Turgeon B."/>
            <person name="Goodwin S."/>
            <person name="Spatafora J."/>
            <person name="Crous P."/>
            <person name="Grigoriev I."/>
        </authorList>
    </citation>
    <scope>NUCLEOTIDE SEQUENCE</scope>
    <source>
        <strain evidence="3">CBS 690.94</strain>
    </source>
</reference>
<evidence type="ECO:0000313" key="4">
    <source>
        <dbReference type="Proteomes" id="UP000799764"/>
    </source>
</evidence>
<organism evidence="3 4">
    <name type="scientific">Karstenula rhodostoma CBS 690.94</name>
    <dbReference type="NCBI Taxonomy" id="1392251"/>
    <lineage>
        <taxon>Eukaryota</taxon>
        <taxon>Fungi</taxon>
        <taxon>Dikarya</taxon>
        <taxon>Ascomycota</taxon>
        <taxon>Pezizomycotina</taxon>
        <taxon>Dothideomycetes</taxon>
        <taxon>Pleosporomycetidae</taxon>
        <taxon>Pleosporales</taxon>
        <taxon>Massarineae</taxon>
        <taxon>Didymosphaeriaceae</taxon>
        <taxon>Karstenula</taxon>
    </lineage>
</organism>
<name>A0A9P4PCA5_9PLEO</name>
<dbReference type="Proteomes" id="UP000799764">
    <property type="component" value="Unassembled WGS sequence"/>
</dbReference>
<feature type="region of interest" description="Disordered" evidence="1">
    <location>
        <begin position="244"/>
        <end position="263"/>
    </location>
</feature>
<comment type="caution">
    <text evidence="3">The sequence shown here is derived from an EMBL/GenBank/DDBJ whole genome shotgun (WGS) entry which is preliminary data.</text>
</comment>
<accession>A0A9P4PCA5</accession>
<dbReference type="PANTHER" id="PTHR35391">
    <property type="entry name" value="C2H2-TYPE DOMAIN-CONTAINING PROTEIN-RELATED"/>
    <property type="match status" value="1"/>
</dbReference>